<name>A0ABX4YGJ4_9LEPT</name>
<evidence type="ECO:0008006" key="3">
    <source>
        <dbReference type="Google" id="ProtNLM"/>
    </source>
</evidence>
<accession>A0ABX4YGJ4</accession>
<reference evidence="1" key="1">
    <citation type="submission" date="2018-01" db="EMBL/GenBank/DDBJ databases">
        <title>Genomic characterization of Leptospira inadai serogroup Lyme isolated from captured rat in Brazil and comparative analysis with human reference strain.</title>
        <authorList>
            <person name="Moreno L.Z."/>
            <person name="Loureiro A.P."/>
            <person name="Miraglia F."/>
            <person name="Kremer F.S."/>
            <person name="Eslabao M.R."/>
            <person name="Dellagostin O.A."/>
            <person name="Lilenbaum W."/>
            <person name="Moreno A.M."/>
        </authorList>
    </citation>
    <scope>NUCLEOTIDE SEQUENCE [LARGE SCALE GENOMIC DNA]</scope>
    <source>
        <strain evidence="1">M34/99</strain>
    </source>
</reference>
<evidence type="ECO:0000313" key="2">
    <source>
        <dbReference type="Proteomes" id="UP000094669"/>
    </source>
</evidence>
<dbReference type="Proteomes" id="UP000094669">
    <property type="component" value="Unassembled WGS sequence"/>
</dbReference>
<evidence type="ECO:0000313" key="1">
    <source>
        <dbReference type="EMBL" id="PNV74309.1"/>
    </source>
</evidence>
<keyword evidence="2" id="KW-1185">Reference proteome</keyword>
<protein>
    <recommendedName>
        <fullName evidence="3">DNA-binding helix-turn-helix protein</fullName>
    </recommendedName>
</protein>
<organism evidence="1 2">
    <name type="scientific">Leptospira inadai serovar Lyme</name>
    <dbReference type="NCBI Taxonomy" id="293084"/>
    <lineage>
        <taxon>Bacteria</taxon>
        <taxon>Pseudomonadati</taxon>
        <taxon>Spirochaetota</taxon>
        <taxon>Spirochaetia</taxon>
        <taxon>Leptospirales</taxon>
        <taxon>Leptospiraceae</taxon>
        <taxon>Leptospira</taxon>
    </lineage>
</organism>
<comment type="caution">
    <text evidence="1">The sequence shown here is derived from an EMBL/GenBank/DDBJ whole genome shotgun (WGS) entry which is preliminary data.</text>
</comment>
<dbReference type="EMBL" id="MCRM02000015">
    <property type="protein sequence ID" value="PNV74309.1"/>
    <property type="molecule type" value="Genomic_DNA"/>
</dbReference>
<proteinExistence type="predicted"/>
<sequence length="141" mass="15938">MRKNSELFREKLTLVVSELMEAHGLHQKDIGHKVSSPQGLNNMLGGRMNNPSASFLACMKLEFGVNPDWLVDDNLPVKYKGRYLKQSEGLPENVLRNVDLWQQILDSGLAADIRLLLKLNQKSKNLISKAIRDLAKKNKLS</sequence>
<dbReference type="RefSeq" id="WP_010568202.1">
    <property type="nucleotide sequence ID" value="NZ_MCRM02000015.1"/>
</dbReference>
<gene>
    <name evidence="1" type="ORF">BES34_014075</name>
</gene>